<dbReference type="InterPro" id="IPR009030">
    <property type="entry name" value="Growth_fac_rcpt_cys_sf"/>
</dbReference>
<evidence type="ECO:0000313" key="4">
    <source>
        <dbReference type="Proteomes" id="UP000018208"/>
    </source>
</evidence>
<protein>
    <submittedName>
        <fullName evidence="2">Cysteine-rich membrane protein 2</fullName>
    </submittedName>
</protein>
<dbReference type="Gene3D" id="2.10.220.10">
    <property type="entry name" value="Hormone Receptor, Insulin-like Growth Factor Receptor 1, Chain A, domain 2"/>
    <property type="match status" value="1"/>
</dbReference>
<dbReference type="AlphaFoldDB" id="V6LSM0"/>
<name>V6LSM0_9EUKA</name>
<dbReference type="SUPFAM" id="SSF57184">
    <property type="entry name" value="Growth factor receptor domain"/>
    <property type="match status" value="1"/>
</dbReference>
<dbReference type="VEuPathDB" id="GiardiaDB:SS50377_27094"/>
<dbReference type="Proteomes" id="UP000018208">
    <property type="component" value="Unassembled WGS sequence"/>
</dbReference>
<keyword evidence="4" id="KW-1185">Reference proteome</keyword>
<proteinExistence type="predicted"/>
<keyword evidence="1" id="KW-0472">Membrane</keyword>
<reference evidence="3" key="2">
    <citation type="submission" date="2020-12" db="EMBL/GenBank/DDBJ databases">
        <title>New Spironucleus salmonicida genome in near-complete chromosomes.</title>
        <authorList>
            <person name="Xu F."/>
            <person name="Kurt Z."/>
            <person name="Jimenez-Gonzalez A."/>
            <person name="Astvaldsson A."/>
            <person name="Andersson J.O."/>
            <person name="Svard S.G."/>
        </authorList>
    </citation>
    <scope>NUCLEOTIDE SEQUENCE</scope>
    <source>
        <strain evidence="3">ATCC 50377</strain>
    </source>
</reference>
<feature type="transmembrane region" description="Helical" evidence="1">
    <location>
        <begin position="258"/>
        <end position="279"/>
    </location>
</feature>
<keyword evidence="1" id="KW-1133">Transmembrane helix</keyword>
<sequence length="297" mass="31511">MEDTGTCSTSVATCKAGNYCATMSDTLEACLPCSQNIQDGQGCYCKNNTISINCQQCANSQCIKCIKGTYLARNQCEYCIPDCDDCTALSKCQKCAKDHVLEQNPLKCVLVCTSNKQCEGIGQKFCNKITNRCEPCHGSCKECSSLTFCTVCENNFISTINGKCTPQCNNIADGNYCNDGAAAPCTAGLTSQCTCGDKQNCASCNQSENKCETCLPNSKLNENGSCTSCEDGFEMIGTMCWPVEADGTIDDNKLSGGAIAGIVIAVLVVAGAVGAGVWFMMKKKRCIGSAGTRHGRK</sequence>
<gene>
    <name evidence="2" type="ORF">SS50377_16520</name>
    <name evidence="3" type="ORF">SS50377_27094</name>
</gene>
<dbReference type="SMART" id="SM00261">
    <property type="entry name" value="FU"/>
    <property type="match status" value="3"/>
</dbReference>
<keyword evidence="1" id="KW-0812">Transmembrane</keyword>
<dbReference type="OrthoDB" id="10011303at2759"/>
<dbReference type="EMBL" id="KI546134">
    <property type="protein sequence ID" value="EST43779.1"/>
    <property type="molecule type" value="Genomic_DNA"/>
</dbReference>
<evidence type="ECO:0000313" key="3">
    <source>
        <dbReference type="EMBL" id="KAH0570804.1"/>
    </source>
</evidence>
<accession>V6LSM0</accession>
<organism evidence="2">
    <name type="scientific">Spironucleus salmonicida</name>
    <dbReference type="NCBI Taxonomy" id="348837"/>
    <lineage>
        <taxon>Eukaryota</taxon>
        <taxon>Metamonada</taxon>
        <taxon>Diplomonadida</taxon>
        <taxon>Hexamitidae</taxon>
        <taxon>Hexamitinae</taxon>
        <taxon>Spironucleus</taxon>
    </lineage>
</organism>
<evidence type="ECO:0000313" key="2">
    <source>
        <dbReference type="EMBL" id="EST43779.1"/>
    </source>
</evidence>
<dbReference type="InterPro" id="IPR006212">
    <property type="entry name" value="Furin_repeat"/>
</dbReference>
<dbReference type="EMBL" id="AUWU02000007">
    <property type="protein sequence ID" value="KAH0570804.1"/>
    <property type="molecule type" value="Genomic_DNA"/>
</dbReference>
<evidence type="ECO:0000256" key="1">
    <source>
        <dbReference type="SAM" id="Phobius"/>
    </source>
</evidence>
<reference evidence="2 3" key="1">
    <citation type="journal article" date="2014" name="PLoS Genet.">
        <title>The Genome of Spironucleus salmonicida Highlights a Fish Pathogen Adapted to Fluctuating Environments.</title>
        <authorList>
            <person name="Xu F."/>
            <person name="Jerlstrom-Hultqvist J."/>
            <person name="Einarsson E."/>
            <person name="Astvaldsson A."/>
            <person name="Svard S.G."/>
            <person name="Andersson J.O."/>
        </authorList>
    </citation>
    <scope>NUCLEOTIDE SEQUENCE</scope>
    <source>
        <strain evidence="3">ATCC 50377</strain>
    </source>
</reference>